<dbReference type="STRING" id="1184151.AW736_20245"/>
<dbReference type="InterPro" id="IPR029063">
    <property type="entry name" value="SAM-dependent_MTases_sf"/>
</dbReference>
<name>A0A178ID13_9BACT</name>
<comment type="caution">
    <text evidence="1">The sequence shown here is derived from an EMBL/GenBank/DDBJ whole genome shotgun (WGS) entry which is preliminary data.</text>
</comment>
<dbReference type="SUPFAM" id="SSF53335">
    <property type="entry name" value="S-adenosyl-L-methionine-dependent methyltransferases"/>
    <property type="match status" value="1"/>
</dbReference>
<gene>
    <name evidence="1" type="ORF">AW736_20245</name>
</gene>
<dbReference type="EMBL" id="LRRQ01000155">
    <property type="protein sequence ID" value="OAM87870.1"/>
    <property type="molecule type" value="Genomic_DNA"/>
</dbReference>
<evidence type="ECO:0000313" key="1">
    <source>
        <dbReference type="EMBL" id="OAM87870.1"/>
    </source>
</evidence>
<accession>A0A178ID13</accession>
<dbReference type="Pfam" id="PF13578">
    <property type="entry name" value="Methyltransf_24"/>
    <property type="match status" value="1"/>
</dbReference>
<evidence type="ECO:0008006" key="3">
    <source>
        <dbReference type="Google" id="ProtNLM"/>
    </source>
</evidence>
<reference evidence="1 2" key="1">
    <citation type="submission" date="2016-01" db="EMBL/GenBank/DDBJ databases">
        <title>High potential of lignocellulose degradation of a new Verrucomicrobia species.</title>
        <authorList>
            <person name="Wang Y."/>
            <person name="Shi Y."/>
            <person name="Qiu Z."/>
            <person name="Liu S."/>
            <person name="Yang H."/>
        </authorList>
    </citation>
    <scope>NUCLEOTIDE SEQUENCE [LARGE SCALE GENOMIC DNA]</scope>
    <source>
        <strain evidence="1 2">TSB47</strain>
    </source>
</reference>
<dbReference type="AlphaFoldDB" id="A0A178ID13"/>
<dbReference type="Gene3D" id="3.40.50.150">
    <property type="entry name" value="Vaccinia Virus protein VP39"/>
    <property type="match status" value="1"/>
</dbReference>
<dbReference type="Proteomes" id="UP000078486">
    <property type="component" value="Unassembled WGS sequence"/>
</dbReference>
<organism evidence="1 2">
    <name type="scientific">Termitidicoccus mucosus</name>
    <dbReference type="NCBI Taxonomy" id="1184151"/>
    <lineage>
        <taxon>Bacteria</taxon>
        <taxon>Pseudomonadati</taxon>
        <taxon>Verrucomicrobiota</taxon>
        <taxon>Opitutia</taxon>
        <taxon>Opitutales</taxon>
        <taxon>Opitutaceae</taxon>
        <taxon>Termitidicoccus</taxon>
    </lineage>
</organism>
<evidence type="ECO:0000313" key="2">
    <source>
        <dbReference type="Proteomes" id="UP000078486"/>
    </source>
</evidence>
<proteinExistence type="predicted"/>
<sequence>MLLESSPQLRTLEVGFAFGGSALLFAGIHRKQRRMPERQHVAIDPYQKSVWDNAGIENMKREGLLEYLDFRKDYSSVVLADLFHAGEKFDFIYIDGSHLFEDVFVDAYFAVRLLSPGGLVVFDDSSDPHVAKVIKFIRRNLKGRLTKVDLSIYRPEGLERVKYKVASALGKVQLTVFRLDAEPVREWNSRFSRF</sequence>
<protein>
    <recommendedName>
        <fullName evidence="3">Class I SAM-dependent methyltransferase</fullName>
    </recommendedName>
</protein>
<keyword evidence="2" id="KW-1185">Reference proteome</keyword>